<evidence type="ECO:0000313" key="2">
    <source>
        <dbReference type="EMBL" id="RNA13547.1"/>
    </source>
</evidence>
<reference evidence="2 3" key="1">
    <citation type="journal article" date="2018" name="Sci. Rep.">
        <title>Genomic signatures of local adaptation to the degree of environmental predictability in rotifers.</title>
        <authorList>
            <person name="Franch-Gras L."/>
            <person name="Hahn C."/>
            <person name="Garcia-Roger E.M."/>
            <person name="Carmona M.J."/>
            <person name="Serra M."/>
            <person name="Gomez A."/>
        </authorList>
    </citation>
    <scope>NUCLEOTIDE SEQUENCE [LARGE SCALE GENOMIC DNA]</scope>
    <source>
        <strain evidence="2">HYR1</strain>
    </source>
</reference>
<accession>A0A3M7QQ15</accession>
<dbReference type="PROSITE" id="PS50294">
    <property type="entry name" value="WD_REPEATS_REGION"/>
    <property type="match status" value="1"/>
</dbReference>
<sequence>MSYFGLKYKYCLGQIFDGCISKIEEFDDNEKLLISSFGCNQKMKTVRFNQLKFDQLDIPQDYIYFILNKKKDIILAIGKKQIGIYLVDSKLFYQKYFNKNLSFSAFVENSYIFLSSTEANFIEIQYWDNFFPGNIINVKHLVGHTDGVIRLCIVDDDYLLSASRDATIKYWKISTL</sequence>
<dbReference type="AlphaFoldDB" id="A0A3M7QQ15"/>
<name>A0A3M7QQ15_BRAPC</name>
<dbReference type="SMART" id="SM00320">
    <property type="entry name" value="WD40"/>
    <property type="match status" value="1"/>
</dbReference>
<proteinExistence type="predicted"/>
<dbReference type="PROSITE" id="PS50082">
    <property type="entry name" value="WD_REPEATS_2"/>
    <property type="match status" value="1"/>
</dbReference>
<protein>
    <submittedName>
        <fullName evidence="2">Uncharacterized protein</fullName>
    </submittedName>
</protein>
<dbReference type="Proteomes" id="UP000276133">
    <property type="component" value="Unassembled WGS sequence"/>
</dbReference>
<dbReference type="SUPFAM" id="SSF50978">
    <property type="entry name" value="WD40 repeat-like"/>
    <property type="match status" value="1"/>
</dbReference>
<dbReference type="InterPro" id="IPR001680">
    <property type="entry name" value="WD40_rpt"/>
</dbReference>
<evidence type="ECO:0000256" key="1">
    <source>
        <dbReference type="PROSITE-ProRule" id="PRU00221"/>
    </source>
</evidence>
<comment type="caution">
    <text evidence="2">The sequence shown here is derived from an EMBL/GenBank/DDBJ whole genome shotgun (WGS) entry which is preliminary data.</text>
</comment>
<gene>
    <name evidence="2" type="ORF">BpHYR1_016124</name>
</gene>
<dbReference type="Gene3D" id="2.130.10.10">
    <property type="entry name" value="YVTN repeat-like/Quinoprotein amine dehydrogenase"/>
    <property type="match status" value="1"/>
</dbReference>
<keyword evidence="3" id="KW-1185">Reference proteome</keyword>
<evidence type="ECO:0000313" key="3">
    <source>
        <dbReference type="Proteomes" id="UP000276133"/>
    </source>
</evidence>
<dbReference type="InterPro" id="IPR015943">
    <property type="entry name" value="WD40/YVTN_repeat-like_dom_sf"/>
</dbReference>
<feature type="repeat" description="WD" evidence="1">
    <location>
        <begin position="141"/>
        <end position="176"/>
    </location>
</feature>
<keyword evidence="1" id="KW-0853">WD repeat</keyword>
<dbReference type="InterPro" id="IPR036322">
    <property type="entry name" value="WD40_repeat_dom_sf"/>
</dbReference>
<organism evidence="2 3">
    <name type="scientific">Brachionus plicatilis</name>
    <name type="common">Marine rotifer</name>
    <name type="synonym">Brachionus muelleri</name>
    <dbReference type="NCBI Taxonomy" id="10195"/>
    <lineage>
        <taxon>Eukaryota</taxon>
        <taxon>Metazoa</taxon>
        <taxon>Spiralia</taxon>
        <taxon>Gnathifera</taxon>
        <taxon>Rotifera</taxon>
        <taxon>Eurotatoria</taxon>
        <taxon>Monogononta</taxon>
        <taxon>Pseudotrocha</taxon>
        <taxon>Ploima</taxon>
        <taxon>Brachionidae</taxon>
        <taxon>Brachionus</taxon>
    </lineage>
</organism>
<dbReference type="EMBL" id="REGN01005381">
    <property type="protein sequence ID" value="RNA13547.1"/>
    <property type="molecule type" value="Genomic_DNA"/>
</dbReference>